<dbReference type="Gene3D" id="3.30.70.1070">
    <property type="entry name" value="Sporulation related repeat"/>
    <property type="match status" value="1"/>
</dbReference>
<reference evidence="2 3" key="1">
    <citation type="submission" date="2016-02" db="EMBL/GenBank/DDBJ databases">
        <title>Draft genome sequence of Polaribacter atrinae KACC17473.</title>
        <authorList>
            <person name="Shin S.-K."/>
            <person name="Yi H."/>
        </authorList>
    </citation>
    <scope>NUCLEOTIDE SEQUENCE [LARGE SCALE GENOMIC DNA]</scope>
    <source>
        <strain evidence="2 3">KACC 17473</strain>
    </source>
</reference>
<dbReference type="InterPro" id="IPR040495">
    <property type="entry name" value="HU-CCDC81_bac_1"/>
</dbReference>
<dbReference type="Pfam" id="PF05036">
    <property type="entry name" value="SPOR"/>
    <property type="match status" value="1"/>
</dbReference>
<dbReference type="Pfam" id="PF18175">
    <property type="entry name" value="HU-CCDC81_bac_2"/>
    <property type="match status" value="1"/>
</dbReference>
<dbReference type="GO" id="GO:0042834">
    <property type="term" value="F:peptidoglycan binding"/>
    <property type="evidence" value="ECO:0007669"/>
    <property type="project" value="InterPro"/>
</dbReference>
<dbReference type="InterPro" id="IPR036680">
    <property type="entry name" value="SPOR-like_sf"/>
</dbReference>
<name>A0A176TGN9_9FLAO</name>
<dbReference type="SUPFAM" id="SSF110997">
    <property type="entry name" value="Sporulation related repeat"/>
    <property type="match status" value="1"/>
</dbReference>
<dbReference type="Pfam" id="PF18174">
    <property type="entry name" value="HU-CCDC81_bac_1"/>
    <property type="match status" value="1"/>
</dbReference>
<dbReference type="AlphaFoldDB" id="A0A176TGN9"/>
<dbReference type="RefSeq" id="WP_068447112.1">
    <property type="nucleotide sequence ID" value="NZ_CP150660.1"/>
</dbReference>
<evidence type="ECO:0000259" key="1">
    <source>
        <dbReference type="PROSITE" id="PS51724"/>
    </source>
</evidence>
<dbReference type="STRING" id="1333662.LPB303_00740"/>
<evidence type="ECO:0000313" key="3">
    <source>
        <dbReference type="Proteomes" id="UP000076923"/>
    </source>
</evidence>
<protein>
    <recommendedName>
        <fullName evidence="1">SPOR domain-containing protein</fullName>
    </recommendedName>
</protein>
<sequence>MNLATYINDLLYRYDCVIVPDFGGFVTNRIGAKANNFTHTFTPPTKQVTFNSLLKHNDGLLANYIASAENISFEKASTAISLSVIKWQNELQSRTVQIDRLGVLTLNEEKQIIFEPNTAVNYLTESFGLDTVTSSAISRFKEEVKPLNPTPTKATHKGIPTFIKYAATAAILLTLGFAGYNGYENNLQKENLANQEKAIQKKIQSATFVISNPLPTIDLKVVKEVAKPFHIVAGAFQFAENAEKRVEELKAKGFDAKIIGVNKWGLTQVTFNSYASRNEATNNLYRIQKTVSKDAWLLVEKID</sequence>
<comment type="caution">
    <text evidence="2">The sequence shown here is derived from an EMBL/GenBank/DDBJ whole genome shotgun (WGS) entry which is preliminary data.</text>
</comment>
<dbReference type="PROSITE" id="PS51724">
    <property type="entry name" value="SPOR"/>
    <property type="match status" value="1"/>
</dbReference>
<evidence type="ECO:0000313" key="2">
    <source>
        <dbReference type="EMBL" id="OAD46811.1"/>
    </source>
</evidence>
<organism evidence="2 3">
    <name type="scientific">Polaribacter atrinae</name>
    <dbReference type="NCBI Taxonomy" id="1333662"/>
    <lineage>
        <taxon>Bacteria</taxon>
        <taxon>Pseudomonadati</taxon>
        <taxon>Bacteroidota</taxon>
        <taxon>Flavobacteriia</taxon>
        <taxon>Flavobacteriales</taxon>
        <taxon>Flavobacteriaceae</taxon>
    </lineage>
</organism>
<dbReference type="Proteomes" id="UP000076923">
    <property type="component" value="Unassembled WGS sequence"/>
</dbReference>
<keyword evidence="3" id="KW-1185">Reference proteome</keyword>
<proteinExistence type="predicted"/>
<gene>
    <name evidence="2" type="ORF">LPB303_00740</name>
</gene>
<dbReference type="InterPro" id="IPR007730">
    <property type="entry name" value="SPOR-like_dom"/>
</dbReference>
<accession>A0A176TGN9</accession>
<feature type="domain" description="SPOR" evidence="1">
    <location>
        <begin position="223"/>
        <end position="300"/>
    </location>
</feature>
<dbReference type="OrthoDB" id="653949at2"/>
<dbReference type="EMBL" id="LVWE01000001">
    <property type="protein sequence ID" value="OAD46811.1"/>
    <property type="molecule type" value="Genomic_DNA"/>
</dbReference>
<dbReference type="InterPro" id="IPR041268">
    <property type="entry name" value="HU-CCDC81_bac_2"/>
</dbReference>